<dbReference type="AlphaFoldDB" id="A0A239EXZ4"/>
<dbReference type="PANTHER" id="PTHR21661">
    <property type="entry name" value="EPOXIDE HYDROLASE 1-RELATED"/>
    <property type="match status" value="1"/>
</dbReference>
<dbReference type="PIRSF" id="PIRSF001112">
    <property type="entry name" value="Epoxide_hydrolase"/>
    <property type="match status" value="1"/>
</dbReference>
<organism evidence="7 8">
    <name type="scientific">Streptosporangium subroseum</name>
    <dbReference type="NCBI Taxonomy" id="106412"/>
    <lineage>
        <taxon>Bacteria</taxon>
        <taxon>Bacillati</taxon>
        <taxon>Actinomycetota</taxon>
        <taxon>Actinomycetes</taxon>
        <taxon>Streptosporangiales</taxon>
        <taxon>Streptosporangiaceae</taxon>
        <taxon>Streptosporangium</taxon>
    </lineage>
</organism>
<evidence type="ECO:0000256" key="2">
    <source>
        <dbReference type="ARBA" id="ARBA00022797"/>
    </source>
</evidence>
<name>A0A239EXZ4_9ACTN</name>
<evidence type="ECO:0000256" key="5">
    <source>
        <dbReference type="SAM" id="MobiDB-lite"/>
    </source>
</evidence>
<dbReference type="Proteomes" id="UP000198282">
    <property type="component" value="Unassembled WGS sequence"/>
</dbReference>
<evidence type="ECO:0000256" key="1">
    <source>
        <dbReference type="ARBA" id="ARBA00010088"/>
    </source>
</evidence>
<evidence type="ECO:0000256" key="3">
    <source>
        <dbReference type="ARBA" id="ARBA00022801"/>
    </source>
</evidence>
<dbReference type="EMBL" id="FZOD01000010">
    <property type="protein sequence ID" value="SNS48903.1"/>
    <property type="molecule type" value="Genomic_DNA"/>
</dbReference>
<accession>A0A239EXZ4</accession>
<proteinExistence type="inferred from homology"/>
<dbReference type="Pfam" id="PF06441">
    <property type="entry name" value="EHN"/>
    <property type="match status" value="1"/>
</dbReference>
<evidence type="ECO:0000256" key="4">
    <source>
        <dbReference type="PIRSR" id="PIRSR001112-1"/>
    </source>
</evidence>
<dbReference type="SUPFAM" id="SSF53474">
    <property type="entry name" value="alpha/beta-Hydrolases"/>
    <property type="match status" value="1"/>
</dbReference>
<dbReference type="Gene3D" id="3.40.50.1820">
    <property type="entry name" value="alpha/beta hydrolase"/>
    <property type="match status" value="1"/>
</dbReference>
<dbReference type="PANTHER" id="PTHR21661:SF35">
    <property type="entry name" value="EPOXIDE HYDROLASE"/>
    <property type="match status" value="1"/>
</dbReference>
<comment type="similarity">
    <text evidence="1">Belongs to the peptidase S33 family.</text>
</comment>
<keyword evidence="8" id="KW-1185">Reference proteome</keyword>
<keyword evidence="3" id="KW-0378">Hydrolase</keyword>
<gene>
    <name evidence="7" type="ORF">SAMN05216276_101098</name>
</gene>
<dbReference type="InterPro" id="IPR000639">
    <property type="entry name" value="Epox_hydrolase-like"/>
</dbReference>
<dbReference type="InterPro" id="IPR010497">
    <property type="entry name" value="Epoxide_hydro_N"/>
</dbReference>
<dbReference type="PRINTS" id="PR00412">
    <property type="entry name" value="EPOXHYDRLASE"/>
</dbReference>
<dbReference type="GO" id="GO:0097176">
    <property type="term" value="P:epoxide metabolic process"/>
    <property type="evidence" value="ECO:0007669"/>
    <property type="project" value="TreeGrafter"/>
</dbReference>
<evidence type="ECO:0000313" key="8">
    <source>
        <dbReference type="Proteomes" id="UP000198282"/>
    </source>
</evidence>
<feature type="active site" description="Proton acceptor" evidence="4">
    <location>
        <position position="426"/>
    </location>
</feature>
<feature type="active site" description="Nucleophile" evidence="4">
    <location>
        <position position="251"/>
    </location>
</feature>
<feature type="active site" description="Proton donor" evidence="4">
    <location>
        <position position="376"/>
    </location>
</feature>
<feature type="domain" description="Epoxide hydrolase N-terminal" evidence="6">
    <location>
        <begin position="77"/>
        <end position="182"/>
    </location>
</feature>
<evidence type="ECO:0000259" key="6">
    <source>
        <dbReference type="Pfam" id="PF06441"/>
    </source>
</evidence>
<feature type="region of interest" description="Disordered" evidence="5">
    <location>
        <begin position="1"/>
        <end position="30"/>
    </location>
</feature>
<evidence type="ECO:0000313" key="7">
    <source>
        <dbReference type="EMBL" id="SNS48903.1"/>
    </source>
</evidence>
<protein>
    <submittedName>
        <fullName evidence="7">Pimeloyl-ACP methyl ester carboxylesterase</fullName>
    </submittedName>
</protein>
<keyword evidence="2" id="KW-0058">Aromatic hydrocarbons catabolism</keyword>
<dbReference type="RefSeq" id="WP_245878289.1">
    <property type="nucleotide sequence ID" value="NZ_FZOD01000010.1"/>
</dbReference>
<dbReference type="InterPro" id="IPR016292">
    <property type="entry name" value="Epoxide_hydrolase"/>
</dbReference>
<sequence>MDTETPAFHTDISRTELDSAPEPRGADLAGDISRTELDGVPEPMGADLAGDIPRTALDSEVRPPSLDVPPAGLGEEIRPFRVDIPQADLDDLRDRLARTRWPDELTGVGWSYGVPLDRLKEMAEYWRTAYDWRRHEARLNEFPQFTTTIDGQNVHFLHVRSPEPDALPLILTHGWPGSVVEFLELIGPLTDPRAYGGDPADAFHVVVPSIPGYGFSGPTAATGWGVSRIARAWAELMRRLGYERYGAQGGDWGARISPELARVDPVHLAGLHLNGFLAFPSGDPAEVEALTEAERARLANISGWAGERSGYAQIQSTRPQTLAYALADSPVGQLAWNLEWFDGYGQDVGTIGRDAILTNVALYWLTGTAGSSARLYKEGAASWGRQVELSPVPTGMAVFAGDSTIRSFAAREHTITHWSEFDRGGHFAALREPDLLVGDVREFFRGVR</sequence>
<reference evidence="7 8" key="1">
    <citation type="submission" date="2017-06" db="EMBL/GenBank/DDBJ databases">
        <authorList>
            <person name="Kim H.J."/>
            <person name="Triplett B.A."/>
        </authorList>
    </citation>
    <scope>NUCLEOTIDE SEQUENCE [LARGE SCALE GENOMIC DNA]</scope>
    <source>
        <strain evidence="7 8">CGMCC 4.2132</strain>
    </source>
</reference>
<dbReference type="GO" id="GO:0004301">
    <property type="term" value="F:epoxide hydrolase activity"/>
    <property type="evidence" value="ECO:0007669"/>
    <property type="project" value="TreeGrafter"/>
</dbReference>
<dbReference type="InterPro" id="IPR029058">
    <property type="entry name" value="AB_hydrolase_fold"/>
</dbReference>